<name>A0ABQ9Z2N4_9CRUS</name>
<dbReference type="Proteomes" id="UP001234178">
    <property type="component" value="Unassembled WGS sequence"/>
</dbReference>
<reference evidence="1 2" key="1">
    <citation type="journal article" date="2023" name="Nucleic Acids Res.">
        <title>The hologenome of Daphnia magna reveals possible DNA methylation and microbiome-mediated evolution of the host genome.</title>
        <authorList>
            <person name="Chaturvedi A."/>
            <person name="Li X."/>
            <person name="Dhandapani V."/>
            <person name="Marshall H."/>
            <person name="Kissane S."/>
            <person name="Cuenca-Cambronero M."/>
            <person name="Asole G."/>
            <person name="Calvet F."/>
            <person name="Ruiz-Romero M."/>
            <person name="Marangio P."/>
            <person name="Guigo R."/>
            <person name="Rago D."/>
            <person name="Mirbahai L."/>
            <person name="Eastwood N."/>
            <person name="Colbourne J.K."/>
            <person name="Zhou J."/>
            <person name="Mallon E."/>
            <person name="Orsini L."/>
        </authorList>
    </citation>
    <scope>NUCLEOTIDE SEQUENCE [LARGE SCALE GENOMIC DNA]</scope>
    <source>
        <strain evidence="1">LRV0_1</strain>
    </source>
</reference>
<gene>
    <name evidence="1" type="ORF">OUZ56_012319</name>
</gene>
<keyword evidence="2" id="KW-1185">Reference proteome</keyword>
<evidence type="ECO:0000313" key="1">
    <source>
        <dbReference type="EMBL" id="KAK4007157.1"/>
    </source>
</evidence>
<dbReference type="Pfam" id="PF03564">
    <property type="entry name" value="DUF1759"/>
    <property type="match status" value="1"/>
</dbReference>
<dbReference type="EMBL" id="JAOYFB010000002">
    <property type="protein sequence ID" value="KAK4007157.1"/>
    <property type="molecule type" value="Genomic_DNA"/>
</dbReference>
<accession>A0ABQ9Z2N4</accession>
<proteinExistence type="predicted"/>
<organism evidence="1 2">
    <name type="scientific">Daphnia magna</name>
    <dbReference type="NCBI Taxonomy" id="35525"/>
    <lineage>
        <taxon>Eukaryota</taxon>
        <taxon>Metazoa</taxon>
        <taxon>Ecdysozoa</taxon>
        <taxon>Arthropoda</taxon>
        <taxon>Crustacea</taxon>
        <taxon>Branchiopoda</taxon>
        <taxon>Diplostraca</taxon>
        <taxon>Cladocera</taxon>
        <taxon>Anomopoda</taxon>
        <taxon>Daphniidae</taxon>
        <taxon>Daphnia</taxon>
    </lineage>
</organism>
<evidence type="ECO:0000313" key="2">
    <source>
        <dbReference type="Proteomes" id="UP001234178"/>
    </source>
</evidence>
<dbReference type="InterPro" id="IPR005312">
    <property type="entry name" value="DUF1759"/>
</dbReference>
<comment type="caution">
    <text evidence="1">The sequence shown here is derived from an EMBL/GenBank/DDBJ whole genome shotgun (WGS) entry which is preliminary data.</text>
</comment>
<protein>
    <submittedName>
        <fullName evidence="1">Uncharacterized protein</fullName>
    </submittedName>
</protein>
<sequence>MSITHLLPRTELAKFGEGLVGHFSNAFPRKSFTTTHRKIHPVKNAYERKRYWCNLVLGLTEDNYDEAIPILNGKYNKPGSAKADHFIAITELPRVDRVENYKPMRKLHDQAMGHALNLGNLESASAQNEAISEIVTQKLPLELVSRCHEETTRSRKTLKDLFTFIDSVAEDWEYAFSTKKKEKRKATKQESAEKQQRVTFASTLVQRIRNNFI</sequence>